<dbReference type="STRING" id="208439.AJAP_15670"/>
<evidence type="ECO:0000256" key="1">
    <source>
        <dbReference type="ARBA" id="ARBA00000798"/>
    </source>
</evidence>
<reference evidence="9 10" key="1">
    <citation type="journal article" date="2014" name="J. Biotechnol.">
        <title>Complete genome sequence of the actinobacterium Amycolatopsis japonica MG417-CF17(T) (=DSM 44213T) producing (S,S)-N,N'-ethylenediaminedisuccinic acid.</title>
        <authorList>
            <person name="Stegmann E."/>
            <person name="Albersmeier A."/>
            <person name="Spohn M."/>
            <person name="Gert H."/>
            <person name="Weber T."/>
            <person name="Wohlleben W."/>
            <person name="Kalinowski J."/>
            <person name="Ruckert C."/>
        </authorList>
    </citation>
    <scope>NUCLEOTIDE SEQUENCE [LARGE SCALE GENOMIC DNA]</scope>
    <source>
        <strain evidence="10">MG417-CF17 (DSM 44213)</strain>
    </source>
</reference>
<dbReference type="PROSITE" id="PS50035">
    <property type="entry name" value="PLD"/>
    <property type="match status" value="1"/>
</dbReference>
<evidence type="ECO:0000256" key="6">
    <source>
        <dbReference type="ARBA" id="ARBA00023098"/>
    </source>
</evidence>
<dbReference type="EC" id="3.1.4.4" evidence="3"/>
<dbReference type="KEGG" id="aja:AJAP_15670"/>
<keyword evidence="4" id="KW-0378">Hydrolase</keyword>
<feature type="signal peptide" evidence="7">
    <location>
        <begin position="1"/>
        <end position="34"/>
    </location>
</feature>
<dbReference type="Gene3D" id="3.30.870.10">
    <property type="entry name" value="Endonuclease Chain A"/>
    <property type="match status" value="2"/>
</dbReference>
<feature type="chain" id="PRO_5038946733" description="phospholipase D" evidence="7">
    <location>
        <begin position="35"/>
        <end position="409"/>
    </location>
</feature>
<evidence type="ECO:0000256" key="2">
    <source>
        <dbReference type="ARBA" id="ARBA00008664"/>
    </source>
</evidence>
<keyword evidence="6" id="KW-0443">Lipid metabolism</keyword>
<comment type="catalytic activity">
    <reaction evidence="1">
        <text>a 1,2-diacyl-sn-glycero-3-phosphocholine + H2O = a 1,2-diacyl-sn-glycero-3-phosphate + choline + H(+)</text>
        <dbReference type="Rhea" id="RHEA:14445"/>
        <dbReference type="ChEBI" id="CHEBI:15354"/>
        <dbReference type="ChEBI" id="CHEBI:15377"/>
        <dbReference type="ChEBI" id="CHEBI:15378"/>
        <dbReference type="ChEBI" id="CHEBI:57643"/>
        <dbReference type="ChEBI" id="CHEBI:58608"/>
        <dbReference type="EC" id="3.1.4.4"/>
    </reaction>
</comment>
<dbReference type="GO" id="GO:0004630">
    <property type="term" value="F:phospholipase D activity"/>
    <property type="evidence" value="ECO:0007669"/>
    <property type="project" value="UniProtKB-EC"/>
</dbReference>
<dbReference type="HOGENOM" id="CLU_047394_1_0_11"/>
<dbReference type="InterPro" id="IPR025202">
    <property type="entry name" value="PLD-like_dom"/>
</dbReference>
<dbReference type="GO" id="GO:0006793">
    <property type="term" value="P:phosphorus metabolic process"/>
    <property type="evidence" value="ECO:0007669"/>
    <property type="project" value="UniProtKB-ARBA"/>
</dbReference>
<evidence type="ECO:0000256" key="7">
    <source>
        <dbReference type="SAM" id="SignalP"/>
    </source>
</evidence>
<evidence type="ECO:0000313" key="9">
    <source>
        <dbReference type="EMBL" id="AIG76007.1"/>
    </source>
</evidence>
<gene>
    <name evidence="9" type="ORF">AJAP_15670</name>
</gene>
<evidence type="ECO:0000256" key="4">
    <source>
        <dbReference type="ARBA" id="ARBA00022801"/>
    </source>
</evidence>
<dbReference type="InterPro" id="IPR051406">
    <property type="entry name" value="PLD_domain"/>
</dbReference>
<dbReference type="PANTHER" id="PTHR43856:SF1">
    <property type="entry name" value="MITOCHONDRIAL CARDIOLIPIN HYDROLASE"/>
    <property type="match status" value="1"/>
</dbReference>
<dbReference type="GO" id="GO:0016891">
    <property type="term" value="F:RNA endonuclease activity producing 5'-phosphomonoesters, hydrolytic mechanism"/>
    <property type="evidence" value="ECO:0007669"/>
    <property type="project" value="TreeGrafter"/>
</dbReference>
<dbReference type="eggNOG" id="COG1502">
    <property type="taxonomic scope" value="Bacteria"/>
</dbReference>
<organism evidence="9 10">
    <name type="scientific">Amycolatopsis japonica</name>
    <dbReference type="NCBI Taxonomy" id="208439"/>
    <lineage>
        <taxon>Bacteria</taxon>
        <taxon>Bacillati</taxon>
        <taxon>Actinomycetota</taxon>
        <taxon>Actinomycetes</taxon>
        <taxon>Pseudonocardiales</taxon>
        <taxon>Pseudonocardiaceae</taxon>
        <taxon>Amycolatopsis</taxon>
        <taxon>Amycolatopsis japonica group</taxon>
    </lineage>
</organism>
<evidence type="ECO:0000313" key="10">
    <source>
        <dbReference type="Proteomes" id="UP000028492"/>
    </source>
</evidence>
<dbReference type="Pfam" id="PF13091">
    <property type="entry name" value="PLDc_2"/>
    <property type="match status" value="2"/>
</dbReference>
<dbReference type="SMART" id="SM00155">
    <property type="entry name" value="PLDc"/>
    <property type="match status" value="2"/>
</dbReference>
<dbReference type="GO" id="GO:0016042">
    <property type="term" value="P:lipid catabolic process"/>
    <property type="evidence" value="ECO:0007669"/>
    <property type="project" value="UniProtKB-KW"/>
</dbReference>
<dbReference type="PANTHER" id="PTHR43856">
    <property type="entry name" value="CARDIOLIPIN HYDROLASE"/>
    <property type="match status" value="1"/>
</dbReference>
<keyword evidence="10" id="KW-1185">Reference proteome</keyword>
<evidence type="ECO:0000256" key="3">
    <source>
        <dbReference type="ARBA" id="ARBA00012027"/>
    </source>
</evidence>
<dbReference type="SUPFAM" id="SSF56024">
    <property type="entry name" value="Phospholipase D/nuclease"/>
    <property type="match status" value="2"/>
</dbReference>
<dbReference type="RefSeq" id="WP_038512128.1">
    <property type="nucleotide sequence ID" value="NZ_CP008953.1"/>
</dbReference>
<dbReference type="InterPro" id="IPR001736">
    <property type="entry name" value="PLipase_D/transphosphatidylase"/>
</dbReference>
<dbReference type="AlphaFoldDB" id="A0A075UP86"/>
<evidence type="ECO:0000256" key="5">
    <source>
        <dbReference type="ARBA" id="ARBA00022963"/>
    </source>
</evidence>
<proteinExistence type="inferred from homology"/>
<name>A0A075UP86_9PSEU</name>
<comment type="similarity">
    <text evidence="2">Belongs to the phospholipase D family.</text>
</comment>
<keyword evidence="5" id="KW-0442">Lipid degradation</keyword>
<keyword evidence="7" id="KW-0732">Signal</keyword>
<protein>
    <recommendedName>
        <fullName evidence="3">phospholipase D</fullName>
        <ecNumber evidence="3">3.1.4.4</ecNumber>
    </recommendedName>
</protein>
<feature type="domain" description="PLD phosphodiesterase" evidence="8">
    <location>
        <begin position="142"/>
        <end position="174"/>
    </location>
</feature>
<sequence length="409" mass="44255">MEPHRTTASGGKSRLRLGALAGALLMAVATGVPAAAASAPSKLTTRATFNTPGGDQIVEHLEKLIRGAPENSTIRTAQYLLRDAPITDALGDAAERGVHVQVLVNGKATDHPNYKEMKNRLEKTGDKNSWAKHCKSGRGCNGGNAMHNKFFLFDRTLDAAAVVATGSANFSENTTGGKGGWNSYYTDVGNAGLFARYNDYFADLRRVADGATANPDYYEANPPVVTGDTKSYFYPRLKDAGNDTVENSLKEVGCSKEKSKIRIGVWSLTRMKIIERLRILAAQGCSVDIVALRMTEGSCEALMKGKPDRVRLRGFKAGNEAGIHEKNMMIEGDYLKPGTKVVFTGSQNFNNPSLHENDENVVRVLNNKAIYQSFVTNFEQVADATDQEIKSSGDCVKMVPPNDPAPTEG</sequence>
<dbReference type="Proteomes" id="UP000028492">
    <property type="component" value="Chromosome"/>
</dbReference>
<dbReference type="EMBL" id="CP008953">
    <property type="protein sequence ID" value="AIG76007.1"/>
    <property type="molecule type" value="Genomic_DNA"/>
</dbReference>
<evidence type="ECO:0000259" key="8">
    <source>
        <dbReference type="PROSITE" id="PS50035"/>
    </source>
</evidence>
<accession>A0A075UP86</accession>